<dbReference type="GO" id="GO:0009318">
    <property type="term" value="C:exodeoxyribonuclease VII complex"/>
    <property type="evidence" value="ECO:0007669"/>
    <property type="project" value="UniProtKB-UniRule"/>
</dbReference>
<dbReference type="GO" id="GO:0005829">
    <property type="term" value="C:cytosol"/>
    <property type="evidence" value="ECO:0007669"/>
    <property type="project" value="TreeGrafter"/>
</dbReference>
<dbReference type="EC" id="3.1.11.6" evidence="6"/>
<comment type="subunit">
    <text evidence="6">Heterooligomer composed of large and small subunits.</text>
</comment>
<evidence type="ECO:0000313" key="7">
    <source>
        <dbReference type="EMBL" id="RVU54955.1"/>
    </source>
</evidence>
<dbReference type="Gene3D" id="1.10.287.1040">
    <property type="entry name" value="Exonuclease VII, small subunit"/>
    <property type="match status" value="1"/>
</dbReference>
<dbReference type="GO" id="GO:0008855">
    <property type="term" value="F:exodeoxyribonuclease VII activity"/>
    <property type="evidence" value="ECO:0007669"/>
    <property type="project" value="UniProtKB-UniRule"/>
</dbReference>
<keyword evidence="3 6" id="KW-0540">Nuclease</keyword>
<comment type="function">
    <text evidence="6">Bidirectionally degrades single-stranded DNA into large acid-insoluble oligonucleotides, which are then degraded further into small acid-soluble oligonucleotides.</text>
</comment>
<dbReference type="GO" id="GO:0006308">
    <property type="term" value="P:DNA catabolic process"/>
    <property type="evidence" value="ECO:0007669"/>
    <property type="project" value="UniProtKB-UniRule"/>
</dbReference>
<dbReference type="HAMAP" id="MF_00337">
    <property type="entry name" value="Exonuc_7_S"/>
    <property type="match status" value="1"/>
</dbReference>
<keyword evidence="5 6" id="KW-0269">Exonuclease</keyword>
<comment type="subcellular location">
    <subcellularLocation>
        <location evidence="6">Cytoplasm</location>
    </subcellularLocation>
</comment>
<dbReference type="RefSeq" id="WP_127724337.1">
    <property type="nucleotide sequence ID" value="NZ_RLIH01000005.1"/>
</dbReference>
<evidence type="ECO:0000256" key="4">
    <source>
        <dbReference type="ARBA" id="ARBA00022801"/>
    </source>
</evidence>
<organism evidence="7 8">
    <name type="scientific">Anaerosphaera multitolerans</name>
    <dbReference type="NCBI Taxonomy" id="2487351"/>
    <lineage>
        <taxon>Bacteria</taxon>
        <taxon>Bacillati</taxon>
        <taxon>Bacillota</taxon>
        <taxon>Tissierellia</taxon>
        <taxon>Tissierellales</taxon>
        <taxon>Peptoniphilaceae</taxon>
        <taxon>Anaerosphaera</taxon>
    </lineage>
</organism>
<keyword evidence="8" id="KW-1185">Reference proteome</keyword>
<evidence type="ECO:0000256" key="6">
    <source>
        <dbReference type="HAMAP-Rule" id="MF_00337"/>
    </source>
</evidence>
<evidence type="ECO:0000256" key="5">
    <source>
        <dbReference type="ARBA" id="ARBA00022839"/>
    </source>
</evidence>
<evidence type="ECO:0000256" key="2">
    <source>
        <dbReference type="ARBA" id="ARBA00022490"/>
    </source>
</evidence>
<comment type="caution">
    <text evidence="7">The sequence shown here is derived from an EMBL/GenBank/DDBJ whole genome shotgun (WGS) entry which is preliminary data.</text>
</comment>
<dbReference type="NCBIfam" id="TIGR01280">
    <property type="entry name" value="xseB"/>
    <property type="match status" value="1"/>
</dbReference>
<dbReference type="SUPFAM" id="SSF116842">
    <property type="entry name" value="XseB-like"/>
    <property type="match status" value="1"/>
</dbReference>
<dbReference type="Pfam" id="PF02609">
    <property type="entry name" value="Exonuc_VII_S"/>
    <property type="match status" value="1"/>
</dbReference>
<dbReference type="PANTHER" id="PTHR34137">
    <property type="entry name" value="EXODEOXYRIBONUCLEASE 7 SMALL SUBUNIT"/>
    <property type="match status" value="1"/>
</dbReference>
<evidence type="ECO:0000256" key="1">
    <source>
        <dbReference type="ARBA" id="ARBA00009998"/>
    </source>
</evidence>
<dbReference type="InterPro" id="IPR003761">
    <property type="entry name" value="Exonuc_VII_S"/>
</dbReference>
<dbReference type="Proteomes" id="UP000288812">
    <property type="component" value="Unassembled WGS sequence"/>
</dbReference>
<gene>
    <name evidence="6 7" type="primary">xseB</name>
    <name evidence="7" type="ORF">EF514_05055</name>
</gene>
<keyword evidence="4 6" id="KW-0378">Hydrolase</keyword>
<dbReference type="AlphaFoldDB" id="A0A437S7C5"/>
<sequence length="76" mass="8831">MSRSYESTYAELEDIVKDLESDDISLESAIEKYEKGLELYKYCNKILNEYEGKVKILMEKENGIVEEDFDNGDLHG</sequence>
<name>A0A437S7C5_9FIRM</name>
<dbReference type="InterPro" id="IPR037004">
    <property type="entry name" value="Exonuc_VII_ssu_sf"/>
</dbReference>
<dbReference type="PIRSF" id="PIRSF006488">
    <property type="entry name" value="Exonuc_VII_S"/>
    <property type="match status" value="1"/>
</dbReference>
<proteinExistence type="inferred from homology"/>
<dbReference type="EMBL" id="RLIH01000005">
    <property type="protein sequence ID" value="RVU54955.1"/>
    <property type="molecule type" value="Genomic_DNA"/>
</dbReference>
<evidence type="ECO:0000256" key="3">
    <source>
        <dbReference type="ARBA" id="ARBA00022722"/>
    </source>
</evidence>
<accession>A0A437S7C5</accession>
<dbReference type="OrthoDB" id="1697399at2"/>
<protein>
    <recommendedName>
        <fullName evidence="6">Exodeoxyribonuclease 7 small subunit</fullName>
        <ecNumber evidence="6">3.1.11.6</ecNumber>
    </recommendedName>
    <alternativeName>
        <fullName evidence="6">Exodeoxyribonuclease VII small subunit</fullName>
        <shortName evidence="6">Exonuclease VII small subunit</shortName>
    </alternativeName>
</protein>
<comment type="catalytic activity">
    <reaction evidence="6">
        <text>Exonucleolytic cleavage in either 5'- to 3'- or 3'- to 5'-direction to yield nucleoside 5'-phosphates.</text>
        <dbReference type="EC" id="3.1.11.6"/>
    </reaction>
</comment>
<reference evidence="7 8" key="1">
    <citation type="submission" date="2018-11" db="EMBL/GenBank/DDBJ databases">
        <title>Genome sequencing and assembly of Anaerosphaera sp. nov., GS7-6-2.</title>
        <authorList>
            <person name="Rettenmaier R."/>
            <person name="Liebl W."/>
            <person name="Zverlov V."/>
        </authorList>
    </citation>
    <scope>NUCLEOTIDE SEQUENCE [LARGE SCALE GENOMIC DNA]</scope>
    <source>
        <strain evidence="7 8">GS7-6-2</strain>
    </source>
</reference>
<keyword evidence="2 6" id="KW-0963">Cytoplasm</keyword>
<evidence type="ECO:0000313" key="8">
    <source>
        <dbReference type="Proteomes" id="UP000288812"/>
    </source>
</evidence>
<comment type="similarity">
    <text evidence="1 6">Belongs to the XseB family.</text>
</comment>
<dbReference type="PANTHER" id="PTHR34137:SF1">
    <property type="entry name" value="EXODEOXYRIBONUCLEASE 7 SMALL SUBUNIT"/>
    <property type="match status" value="1"/>
</dbReference>